<accession>A0A2G9G251</accession>
<evidence type="ECO:0000256" key="6">
    <source>
        <dbReference type="ARBA" id="ARBA00023004"/>
    </source>
</evidence>
<keyword evidence="8" id="KW-0812">Transmembrane</keyword>
<dbReference type="GO" id="GO:0004497">
    <property type="term" value="F:monooxygenase activity"/>
    <property type="evidence" value="ECO:0007669"/>
    <property type="project" value="InterPro"/>
</dbReference>
<dbReference type="Pfam" id="PF00067">
    <property type="entry name" value="p450"/>
    <property type="match status" value="1"/>
</dbReference>
<dbReference type="InterPro" id="IPR001128">
    <property type="entry name" value="Cyt_P450"/>
</dbReference>
<reference evidence="10" key="1">
    <citation type="submission" date="2017-07" db="EMBL/GenBank/DDBJ databases">
        <authorList>
            <person name="Sun Z.S."/>
            <person name="Albrecht U."/>
            <person name="Echele G."/>
            <person name="Lee C.C."/>
        </authorList>
    </citation>
    <scope>NUCLEOTIDE SEQUENCE</scope>
    <source>
        <strain evidence="10">UFG-1</strain>
        <tissue evidence="10">Leaf</tissue>
    </source>
</reference>
<comment type="subcellular location">
    <subcellularLocation>
        <location evidence="2">Membrane</location>
        <topology evidence="2">Single-pass membrane protein</topology>
    </subcellularLocation>
</comment>
<keyword evidence="4 7" id="KW-0479">Metal-binding</keyword>
<feature type="binding site" description="axial binding residue" evidence="7">
    <location>
        <position position="422"/>
    </location>
    <ligand>
        <name>heme</name>
        <dbReference type="ChEBI" id="CHEBI:30413"/>
    </ligand>
    <ligandPart>
        <name>Fe</name>
        <dbReference type="ChEBI" id="CHEBI:18248"/>
    </ligandPart>
</feature>
<dbReference type="PRINTS" id="PR00463">
    <property type="entry name" value="EP450I"/>
</dbReference>
<evidence type="ECO:0000256" key="5">
    <source>
        <dbReference type="ARBA" id="ARBA00023002"/>
    </source>
</evidence>
<dbReference type="GO" id="GO:0005506">
    <property type="term" value="F:iron ion binding"/>
    <property type="evidence" value="ECO:0007669"/>
    <property type="project" value="InterPro"/>
</dbReference>
<reference evidence="11" key="2">
    <citation type="journal article" date="2018" name="Gigascience">
        <title>Genome assembly of the Pink Ipe (Handroanthus impetiginosus, Bignoniaceae), a highly valued, ecologically keystone Neotropical timber forest tree.</title>
        <authorList>
            <person name="Silva-Junior O.B."/>
            <person name="Grattapaglia D."/>
            <person name="Novaes E."/>
            <person name="Collevatti R.G."/>
        </authorList>
    </citation>
    <scope>NUCLEOTIDE SEQUENCE [LARGE SCALE GENOMIC DNA]</scope>
    <source>
        <strain evidence="11">cv. UFG-1</strain>
    </source>
</reference>
<dbReference type="GO" id="GO:0016020">
    <property type="term" value="C:membrane"/>
    <property type="evidence" value="ECO:0007669"/>
    <property type="project" value="UniProtKB-SubCell"/>
</dbReference>
<dbReference type="EMBL" id="NKXS01007709">
    <property type="protein sequence ID" value="PIM99248.1"/>
    <property type="molecule type" value="Genomic_DNA"/>
</dbReference>
<evidence type="ECO:0000256" key="3">
    <source>
        <dbReference type="ARBA" id="ARBA00010617"/>
    </source>
</evidence>
<evidence type="ECO:0000313" key="11">
    <source>
        <dbReference type="Proteomes" id="UP000231279"/>
    </source>
</evidence>
<evidence type="ECO:0000256" key="4">
    <source>
        <dbReference type="ARBA" id="ARBA00022723"/>
    </source>
</evidence>
<dbReference type="OrthoDB" id="1470350at2759"/>
<gene>
    <name evidence="10" type="ORF">CDL12_28118</name>
    <name evidence="9" type="ORF">CDL12_28265</name>
</gene>
<evidence type="ECO:0000256" key="7">
    <source>
        <dbReference type="PIRSR" id="PIRSR602401-1"/>
    </source>
</evidence>
<dbReference type="STRING" id="429701.A0A2G9G251"/>
<proteinExistence type="inferred from homology"/>
<keyword evidence="11" id="KW-1185">Reference proteome</keyword>
<keyword evidence="6 7" id="KW-0408">Iron</keyword>
<organism evidence="10 11">
    <name type="scientific">Handroanthus impetiginosus</name>
    <dbReference type="NCBI Taxonomy" id="429701"/>
    <lineage>
        <taxon>Eukaryota</taxon>
        <taxon>Viridiplantae</taxon>
        <taxon>Streptophyta</taxon>
        <taxon>Embryophyta</taxon>
        <taxon>Tracheophyta</taxon>
        <taxon>Spermatophyta</taxon>
        <taxon>Magnoliopsida</taxon>
        <taxon>eudicotyledons</taxon>
        <taxon>Gunneridae</taxon>
        <taxon>Pentapetalae</taxon>
        <taxon>asterids</taxon>
        <taxon>lamiids</taxon>
        <taxon>Lamiales</taxon>
        <taxon>Bignoniaceae</taxon>
        <taxon>Crescentiina</taxon>
        <taxon>Tabebuia alliance</taxon>
        <taxon>Handroanthus</taxon>
    </lineage>
</organism>
<feature type="transmembrane region" description="Helical" evidence="8">
    <location>
        <begin position="6"/>
        <end position="22"/>
    </location>
</feature>
<keyword evidence="8" id="KW-0472">Membrane</keyword>
<dbReference type="Gene3D" id="1.10.630.10">
    <property type="entry name" value="Cytochrome P450"/>
    <property type="match status" value="1"/>
</dbReference>
<evidence type="ECO:0000256" key="2">
    <source>
        <dbReference type="ARBA" id="ARBA00004167"/>
    </source>
</evidence>
<keyword evidence="7" id="KW-0349">Heme</keyword>
<comment type="similarity">
    <text evidence="3">Belongs to the cytochrome P450 family.</text>
</comment>
<evidence type="ECO:0000313" key="10">
    <source>
        <dbReference type="EMBL" id="PIM99392.1"/>
    </source>
</evidence>
<dbReference type="Proteomes" id="UP000231279">
    <property type="component" value="Unassembled WGS sequence"/>
</dbReference>
<dbReference type="PRINTS" id="PR00385">
    <property type="entry name" value="P450"/>
</dbReference>
<dbReference type="GO" id="GO:0016705">
    <property type="term" value="F:oxidoreductase activity, acting on paired donors, with incorporation or reduction of molecular oxygen"/>
    <property type="evidence" value="ECO:0007669"/>
    <property type="project" value="InterPro"/>
</dbReference>
<reference evidence="10" key="3">
    <citation type="journal article" date="2018" name="Gigascience">
        <title>Genome assembly of the pink ipe (Handroanthus impetiginosus, Bignoniaceae), a highly-valued ecologically keystone neotropical timber forest tree.</title>
        <authorList>
            <person name="Silva-Junior O.B."/>
            <person name="Novaes E."/>
            <person name="Grattapaglia D."/>
            <person name="Collevatti R.G."/>
        </authorList>
    </citation>
    <scope>NUCLEOTIDE SEQUENCE [LARGE SCALE GENOMIC DNA]</scope>
    <source>
        <strain evidence="10">UFG-1</strain>
        <tissue evidence="10">Leaf</tissue>
    </source>
</reference>
<dbReference type="InterPro" id="IPR002401">
    <property type="entry name" value="Cyt_P450_E_grp-I"/>
</dbReference>
<evidence type="ECO:0000256" key="1">
    <source>
        <dbReference type="ARBA" id="ARBA00001971"/>
    </source>
</evidence>
<comment type="caution">
    <text evidence="10">The sequence shown here is derived from an EMBL/GenBank/DDBJ whole genome shotgun (WGS) entry which is preliminary data.</text>
</comment>
<evidence type="ECO:0000313" key="9">
    <source>
        <dbReference type="EMBL" id="PIM99248.1"/>
    </source>
</evidence>
<sequence>MGYLEIFLTIIFCSVFLLLLIPKNSLSRLPRNWPFIKLMPTMYLKSHKLYDKMTQVLAENNGTILFKTSWFTNLDILRGSELRKAFDFLGEAIFIKDLDEWREDKKFTHSFYKENQFHKSTPKIIHHTLEKGPIPVLDHISQQNQALDLQSLFNRYMLDATCLMATGFDPGSLRVRFPESPLLEAMDNMAEAVFFRHILPEKVWKLQRKGKENVRSLLTLNHILADYVSKKQKPATKNQQTEDFDVLKFYLSGSDIKGSSKKHTEETFLAENKMTLLFAGRDTSAALLTWFFYLISTNPLVKTKILQEISQNFPPEKRLFSKVEELSKLIYLHCALIDSLSLFPTAPVIIRDPTEEDWLPSGHKVDHKTKLILCSYSVGRTSAIWGKNWGEFKPERWLSDKGGMKHVSSGSFLAFGSGPWACPGRELAFVRMKAVAATILHNFGVRVSEGQRMSPSLSALLAMKRGLKATVSCTWM</sequence>
<protein>
    <submittedName>
        <fullName evidence="10">Cytochrome P450 CYP4/CYP19/CYP26 subfamily</fullName>
    </submittedName>
</protein>
<dbReference type="AlphaFoldDB" id="A0A2G9G251"/>
<evidence type="ECO:0000256" key="8">
    <source>
        <dbReference type="SAM" id="Phobius"/>
    </source>
</evidence>
<dbReference type="GO" id="GO:0020037">
    <property type="term" value="F:heme binding"/>
    <property type="evidence" value="ECO:0007669"/>
    <property type="project" value="InterPro"/>
</dbReference>
<dbReference type="PANTHER" id="PTHR24296">
    <property type="entry name" value="CYTOCHROME P450"/>
    <property type="match status" value="1"/>
</dbReference>
<comment type="cofactor">
    <cofactor evidence="1 7">
        <name>heme</name>
        <dbReference type="ChEBI" id="CHEBI:30413"/>
    </cofactor>
</comment>
<keyword evidence="8" id="KW-1133">Transmembrane helix</keyword>
<dbReference type="EMBL" id="NKXS01007618">
    <property type="protein sequence ID" value="PIM99392.1"/>
    <property type="molecule type" value="Genomic_DNA"/>
</dbReference>
<dbReference type="InterPro" id="IPR036396">
    <property type="entry name" value="Cyt_P450_sf"/>
</dbReference>
<keyword evidence="5" id="KW-0560">Oxidoreductase</keyword>
<name>A0A2G9G251_9LAMI</name>
<dbReference type="SUPFAM" id="SSF48264">
    <property type="entry name" value="Cytochrome P450"/>
    <property type="match status" value="1"/>
</dbReference>